<gene>
    <name evidence="11" type="ORF">Q8A64_16990</name>
</gene>
<dbReference type="Pfam" id="PF01957">
    <property type="entry name" value="NfeD"/>
    <property type="match status" value="1"/>
</dbReference>
<proteinExistence type="predicted"/>
<evidence type="ECO:0000256" key="3">
    <source>
        <dbReference type="ARBA" id="ARBA00022989"/>
    </source>
</evidence>
<dbReference type="Proteomes" id="UP001225596">
    <property type="component" value="Unassembled WGS sequence"/>
</dbReference>
<feature type="domain" description="NfeD-like C-terminal" evidence="8">
    <location>
        <begin position="395"/>
        <end position="449"/>
    </location>
</feature>
<dbReference type="Gene3D" id="2.40.50.140">
    <property type="entry name" value="Nucleic acid-binding proteins"/>
    <property type="match status" value="1"/>
</dbReference>
<comment type="caution">
    <text evidence="11">The sequence shown here is derived from an EMBL/GenBank/DDBJ whole genome shotgun (WGS) entry which is preliminary data.</text>
</comment>
<keyword evidence="3 6" id="KW-1133">Transmembrane helix</keyword>
<protein>
    <submittedName>
        <fullName evidence="11">Nodulation protein NfeD</fullName>
    </submittedName>
</protein>
<keyword evidence="7" id="KW-0732">Signal</keyword>
<reference evidence="11 12" key="1">
    <citation type="submission" date="2023-08" db="EMBL/GenBank/DDBJ databases">
        <title>Oxalobacteraceae gen .nov., isolated from river sludge outside the plant.</title>
        <authorList>
            <person name="Zhao S.Y."/>
        </authorList>
    </citation>
    <scope>NUCLEOTIDE SEQUENCE [LARGE SCALE GENOMIC DNA]</scope>
    <source>
        <strain evidence="11 12">R-40</strain>
    </source>
</reference>
<evidence type="ECO:0000256" key="2">
    <source>
        <dbReference type="ARBA" id="ARBA00022692"/>
    </source>
</evidence>
<evidence type="ECO:0000313" key="11">
    <source>
        <dbReference type="EMBL" id="MDQ9172110.1"/>
    </source>
</evidence>
<dbReference type="InterPro" id="IPR056738">
    <property type="entry name" value="NfeD1b_N"/>
</dbReference>
<dbReference type="Pfam" id="PF25145">
    <property type="entry name" value="NfeD1b_N"/>
    <property type="match status" value="1"/>
</dbReference>
<organism evidence="11 12">
    <name type="scientific">Keguizhuia sedimenti</name>
    <dbReference type="NCBI Taxonomy" id="3064264"/>
    <lineage>
        <taxon>Bacteria</taxon>
        <taxon>Pseudomonadati</taxon>
        <taxon>Pseudomonadota</taxon>
        <taxon>Betaproteobacteria</taxon>
        <taxon>Burkholderiales</taxon>
        <taxon>Oxalobacteraceae</taxon>
        <taxon>Keguizhuia</taxon>
    </lineage>
</organism>
<feature type="domain" description="NfeD integral membrane" evidence="9">
    <location>
        <begin position="263"/>
        <end position="377"/>
    </location>
</feature>
<evidence type="ECO:0000259" key="10">
    <source>
        <dbReference type="Pfam" id="PF25145"/>
    </source>
</evidence>
<feature type="transmembrane region" description="Helical" evidence="6">
    <location>
        <begin position="307"/>
        <end position="324"/>
    </location>
</feature>
<dbReference type="InterPro" id="IPR002810">
    <property type="entry name" value="NfeD-like_C"/>
</dbReference>
<dbReference type="SUPFAM" id="SSF52096">
    <property type="entry name" value="ClpP/crotonase"/>
    <property type="match status" value="1"/>
</dbReference>
<dbReference type="CDD" id="cd07020">
    <property type="entry name" value="Clp_protease_NfeD_1"/>
    <property type="match status" value="1"/>
</dbReference>
<sequence length="457" mass="47579">MNRHFHRLNLVAALFLILVSTGLHAASPPVAILAVDGAIGPATADYVARGIEKAHADQAQLVVLSIDTPGGLDRSMRTIIKAILNSKVPVATFVNPGGARAASAGTYILYASHIAAMAPGTNLGAATPVQLGAADERKPAGNPAGSEKQDGPEDKATTQPMTQKQVNDAAAYIRGLAQLRGRNAEWAERAVREAVSLSANEALKEKVIDYVAADVRDLLKRLEGTTVKLQDETKTLNTAGAELIRYESDWRTSFLAVITDPSVALLLLTVGIYGLILEFSNPGIGAAGVLGAICLLVAMYALQLLPVNYAGLALIVLGLAFMIAEGFMPSFGAMGLGGVIAFATGAVILIDTELPGYGIPLGLIAGIALVSALLIGATVGMAMKSRRLAVVSGESRLIGSIAEIVEVSDGESWASLHGETWRVTGSSPLQRGQKVRVVARNGLLLEVAPLSDITQGE</sequence>
<dbReference type="PANTHER" id="PTHR33507">
    <property type="entry name" value="INNER MEMBRANE PROTEIN YBBJ"/>
    <property type="match status" value="1"/>
</dbReference>
<evidence type="ECO:0000259" key="9">
    <source>
        <dbReference type="Pfam" id="PF24961"/>
    </source>
</evidence>
<dbReference type="Gene3D" id="3.90.226.10">
    <property type="entry name" value="2-enoyl-CoA Hydratase, Chain A, domain 1"/>
    <property type="match status" value="1"/>
</dbReference>
<feature type="signal peptide" evidence="7">
    <location>
        <begin position="1"/>
        <end position="25"/>
    </location>
</feature>
<keyword evidence="2 6" id="KW-0812">Transmembrane</keyword>
<keyword evidence="4 6" id="KW-0472">Membrane</keyword>
<dbReference type="InterPro" id="IPR012340">
    <property type="entry name" value="NA-bd_OB-fold"/>
</dbReference>
<feature type="region of interest" description="Disordered" evidence="5">
    <location>
        <begin position="135"/>
        <end position="162"/>
    </location>
</feature>
<dbReference type="EMBL" id="JAUYVH010000016">
    <property type="protein sequence ID" value="MDQ9172110.1"/>
    <property type="molecule type" value="Genomic_DNA"/>
</dbReference>
<dbReference type="InterPro" id="IPR056739">
    <property type="entry name" value="NfeD_membrane"/>
</dbReference>
<evidence type="ECO:0000256" key="5">
    <source>
        <dbReference type="SAM" id="MobiDB-lite"/>
    </source>
</evidence>
<evidence type="ECO:0000313" key="12">
    <source>
        <dbReference type="Proteomes" id="UP001225596"/>
    </source>
</evidence>
<name>A0ABU1BSV9_9BURK</name>
<feature type="transmembrane region" description="Helical" evidence="6">
    <location>
        <begin position="283"/>
        <end position="301"/>
    </location>
</feature>
<accession>A0ABU1BSV9</accession>
<feature type="transmembrane region" description="Helical" evidence="6">
    <location>
        <begin position="254"/>
        <end position="276"/>
    </location>
</feature>
<dbReference type="RefSeq" id="WP_338438109.1">
    <property type="nucleotide sequence ID" value="NZ_JAUYVH010000016.1"/>
</dbReference>
<dbReference type="InterPro" id="IPR052165">
    <property type="entry name" value="Membrane_assoc_protease"/>
</dbReference>
<evidence type="ECO:0000256" key="4">
    <source>
        <dbReference type="ARBA" id="ARBA00023136"/>
    </source>
</evidence>
<feature type="domain" description="NfeD1b N-terminal" evidence="10">
    <location>
        <begin position="31"/>
        <end position="224"/>
    </location>
</feature>
<evidence type="ECO:0000256" key="7">
    <source>
        <dbReference type="SAM" id="SignalP"/>
    </source>
</evidence>
<feature type="compositionally biased region" description="Basic and acidic residues" evidence="5">
    <location>
        <begin position="147"/>
        <end position="156"/>
    </location>
</feature>
<dbReference type="InterPro" id="IPR029045">
    <property type="entry name" value="ClpP/crotonase-like_dom_sf"/>
</dbReference>
<evidence type="ECO:0000256" key="1">
    <source>
        <dbReference type="ARBA" id="ARBA00004141"/>
    </source>
</evidence>
<dbReference type="PANTHER" id="PTHR33507:SF4">
    <property type="entry name" value="NODULATION COMPETITIVENESS PROTEIN NFED"/>
    <property type="match status" value="1"/>
</dbReference>
<dbReference type="SUPFAM" id="SSF141322">
    <property type="entry name" value="NfeD domain-like"/>
    <property type="match status" value="1"/>
</dbReference>
<feature type="chain" id="PRO_5046824708" evidence="7">
    <location>
        <begin position="26"/>
        <end position="457"/>
    </location>
</feature>
<keyword evidence="12" id="KW-1185">Reference proteome</keyword>
<comment type="subcellular location">
    <subcellularLocation>
        <location evidence="1">Membrane</location>
        <topology evidence="1">Multi-pass membrane protein</topology>
    </subcellularLocation>
</comment>
<evidence type="ECO:0000256" key="6">
    <source>
        <dbReference type="SAM" id="Phobius"/>
    </source>
</evidence>
<evidence type="ECO:0000259" key="8">
    <source>
        <dbReference type="Pfam" id="PF01957"/>
    </source>
</evidence>
<feature type="transmembrane region" description="Helical" evidence="6">
    <location>
        <begin position="331"/>
        <end position="350"/>
    </location>
</feature>
<dbReference type="Pfam" id="PF24961">
    <property type="entry name" value="NfeD_membrane"/>
    <property type="match status" value="1"/>
</dbReference>
<feature type="transmembrane region" description="Helical" evidence="6">
    <location>
        <begin position="356"/>
        <end position="379"/>
    </location>
</feature>